<dbReference type="Pfam" id="PF13927">
    <property type="entry name" value="Ig_3"/>
    <property type="match status" value="1"/>
</dbReference>
<dbReference type="InterPro" id="IPR036179">
    <property type="entry name" value="Ig-like_dom_sf"/>
</dbReference>
<dbReference type="SUPFAM" id="SSF49899">
    <property type="entry name" value="Concanavalin A-like lectins/glucanases"/>
    <property type="match status" value="1"/>
</dbReference>
<reference evidence="6" key="1">
    <citation type="submission" date="2017-02" db="EMBL/GenBank/DDBJ databases">
        <title>Comparative genomics and description of representatives of a novel lineage of planctomycetes thriving in anoxic sediments.</title>
        <authorList>
            <person name="Spring S."/>
            <person name="Bunk B."/>
            <person name="Sproer C."/>
        </authorList>
    </citation>
    <scope>NUCLEOTIDE SEQUENCE [LARGE SCALE GENOMIC DNA]</scope>
    <source>
        <strain evidence="6">ST-NAGAB-D1</strain>
    </source>
</reference>
<keyword evidence="6" id="KW-1185">Reference proteome</keyword>
<dbReference type="STRING" id="1936003.STSP2_01985"/>
<evidence type="ECO:0000256" key="2">
    <source>
        <dbReference type="ARBA" id="ARBA00023157"/>
    </source>
</evidence>
<dbReference type="InterPro" id="IPR013320">
    <property type="entry name" value="ConA-like_dom_sf"/>
</dbReference>
<evidence type="ECO:0000259" key="4">
    <source>
        <dbReference type="PROSITE" id="PS50835"/>
    </source>
</evidence>
<dbReference type="KEGG" id="alus:STSP2_01985"/>
<dbReference type="EMBL" id="CP019791">
    <property type="protein sequence ID" value="AQT68809.1"/>
    <property type="molecule type" value="Genomic_DNA"/>
</dbReference>
<dbReference type="Gene3D" id="2.60.120.200">
    <property type="match status" value="1"/>
</dbReference>
<dbReference type="InterPro" id="IPR013783">
    <property type="entry name" value="Ig-like_fold"/>
</dbReference>
<dbReference type="SUPFAM" id="SSF48726">
    <property type="entry name" value="Immunoglobulin"/>
    <property type="match status" value="1"/>
</dbReference>
<dbReference type="InterPro" id="IPR007110">
    <property type="entry name" value="Ig-like_dom"/>
</dbReference>
<dbReference type="PROSITE" id="PS50835">
    <property type="entry name" value="IG_LIKE"/>
    <property type="match status" value="1"/>
</dbReference>
<evidence type="ECO:0000256" key="3">
    <source>
        <dbReference type="SAM" id="SignalP"/>
    </source>
</evidence>
<keyword evidence="1 3" id="KW-0732">Signal</keyword>
<accession>A0A1U9NLL9</accession>
<dbReference type="Gene3D" id="2.60.40.10">
    <property type="entry name" value="Immunoglobulins"/>
    <property type="match status" value="1"/>
</dbReference>
<evidence type="ECO:0000313" key="5">
    <source>
        <dbReference type="EMBL" id="AQT68809.1"/>
    </source>
</evidence>
<dbReference type="AlphaFoldDB" id="A0A1U9NLL9"/>
<gene>
    <name evidence="5" type="ORF">STSP2_01985</name>
</gene>
<name>A0A1U9NLL9_9BACT</name>
<evidence type="ECO:0000256" key="1">
    <source>
        <dbReference type="ARBA" id="ARBA00022729"/>
    </source>
</evidence>
<evidence type="ECO:0000313" key="6">
    <source>
        <dbReference type="Proteomes" id="UP000189674"/>
    </source>
</evidence>
<proteinExistence type="predicted"/>
<dbReference type="OrthoDB" id="218987at2"/>
<keyword evidence="2" id="KW-1015">Disulfide bond</keyword>
<dbReference type="Pfam" id="PF13385">
    <property type="entry name" value="Laminin_G_3"/>
    <property type="match status" value="1"/>
</dbReference>
<feature type="chain" id="PRO_5012504940" description="Ig-like domain-containing protein" evidence="3">
    <location>
        <begin position="22"/>
        <end position="527"/>
    </location>
</feature>
<sequence length="527" mass="56749" precursor="true">MFSKIAFLICIVVAFGGSAFSADVVLDDDLYYAGSYDDNFQEFTDAGWEIVKQVSLYMSDGDPGTLTGSGTTIRYITDYNIKAGDSVSLSADLIRTGSGYGYTGDIIAWDGSSATVMSSYSESQNFTHEVTASPEFADKQLGFTFKFDAGWGKVDSFLLEVQSVDPNYPSITSQPQDQLPKAGTDAVFAVEAIDYSGNGLAYQWYYNTANADPNEAVQLTEGTDFGGVTTSELTVYDAQEEDEGVYFCKVSIIDRNFSYSEAAALGVKRMLAKWTLDQADYVDGQYLDTVSGYNADPNGTPTFTEGWDGSATGAVTPNQGGWATASTWNPAADTGGYTAAAWVKWDGSALAEYGNGIIAKGSGYGVDTTLFYLQLRPGSAEDLANVLFYESDTWVTAADAVTANEWTHIIAAFDGSEFRLYVNGELAKKNGGSIDNGLDEPIYIGTTNGQSNSFLGQIDEVAIYNYGLTDEDAAMLYYDYTGEASCLTQPELDLTGPDGEPDCVVDIHDFAEFAASWMECGLIPDCQ</sequence>
<organism evidence="5 6">
    <name type="scientific">Anaerohalosphaera lusitana</name>
    <dbReference type="NCBI Taxonomy" id="1936003"/>
    <lineage>
        <taxon>Bacteria</taxon>
        <taxon>Pseudomonadati</taxon>
        <taxon>Planctomycetota</taxon>
        <taxon>Phycisphaerae</taxon>
        <taxon>Sedimentisphaerales</taxon>
        <taxon>Anaerohalosphaeraceae</taxon>
        <taxon>Anaerohalosphaera</taxon>
    </lineage>
</organism>
<protein>
    <recommendedName>
        <fullName evidence="4">Ig-like domain-containing protein</fullName>
    </recommendedName>
</protein>
<dbReference type="InterPro" id="IPR003599">
    <property type="entry name" value="Ig_sub"/>
</dbReference>
<dbReference type="SMART" id="SM00560">
    <property type="entry name" value="LamGL"/>
    <property type="match status" value="1"/>
</dbReference>
<dbReference type="InterPro" id="IPR006558">
    <property type="entry name" value="LamG-like"/>
</dbReference>
<feature type="domain" description="Ig-like" evidence="4">
    <location>
        <begin position="169"/>
        <end position="258"/>
    </location>
</feature>
<feature type="signal peptide" evidence="3">
    <location>
        <begin position="1"/>
        <end position="21"/>
    </location>
</feature>
<dbReference type="SMART" id="SM00409">
    <property type="entry name" value="IG"/>
    <property type="match status" value="1"/>
</dbReference>
<dbReference type="RefSeq" id="WP_146662127.1">
    <property type="nucleotide sequence ID" value="NZ_CP019791.1"/>
</dbReference>
<dbReference type="Proteomes" id="UP000189674">
    <property type="component" value="Chromosome"/>
</dbReference>